<dbReference type="SUPFAM" id="SSF46785">
    <property type="entry name" value="Winged helix' DNA-binding domain"/>
    <property type="match status" value="1"/>
</dbReference>
<sequence length="440" mass="47741">MRRRSMQEVLDRFSHAGQSPSLRPDWIRREGTPGLILSGSNTEQAAAANRAMILAAIHRGAPISRTELAHQSRLTKQAVTRIVDRLLDEGLVMEARRRHGLRGQPAIELEIDPEGVFSVGANIDRDHLTVVAVDAAGTVRGRIHHERRFLLPDDFVGLMADALSSFRRRRVIEEARLAGVGLAIPDWLGEVKVIGFPSEYRQWNGYDVRGALEAMSDHPVFIDNDANAAALGEIEYGLGTEIGSFFYILANACLGGSLVIDGVRHKGASGIGGEIGWLPVVFDDGPFAGSTQPLGEMFSLFILFDYLGRNGIKATTPGDLLNLDERGRNLVSGWLRKISIKLAQAIVDIGLIVDPEGVLIGGRFPVRLIDELLVYVHEEITRLGARAPSLHRAAGSEDAAALGAAAIPLAHRLGLPSAEPGQRFRNPISSRQAQDPITVT</sequence>
<reference evidence="4 5" key="1">
    <citation type="submission" date="2019-03" db="EMBL/GenBank/DDBJ databases">
        <title>Genomic Encyclopedia of Type Strains, Phase IV (KMG-V): Genome sequencing to study the core and pangenomes of soil and plant-associated prokaryotes.</title>
        <authorList>
            <person name="Whitman W."/>
        </authorList>
    </citation>
    <scope>NUCLEOTIDE SEQUENCE [LARGE SCALE GENOMIC DNA]</scope>
    <source>
        <strain evidence="4 5">Hc14</strain>
    </source>
</reference>
<dbReference type="SUPFAM" id="SSF53067">
    <property type="entry name" value="Actin-like ATPase domain"/>
    <property type="match status" value="1"/>
</dbReference>
<dbReference type="InterPro" id="IPR036388">
    <property type="entry name" value="WH-like_DNA-bd_sf"/>
</dbReference>
<feature type="region of interest" description="Disordered" evidence="2">
    <location>
        <begin position="418"/>
        <end position="440"/>
    </location>
</feature>
<evidence type="ECO:0000256" key="2">
    <source>
        <dbReference type="SAM" id="MobiDB-lite"/>
    </source>
</evidence>
<feature type="compositionally biased region" description="Polar residues" evidence="2">
    <location>
        <begin position="427"/>
        <end position="440"/>
    </location>
</feature>
<proteinExistence type="inferred from homology"/>
<accession>A0A4R3PZ18</accession>
<feature type="domain" description="HTH marR-type" evidence="3">
    <location>
        <begin position="50"/>
        <end position="92"/>
    </location>
</feature>
<comment type="similarity">
    <text evidence="1">Belongs to the ROK (NagC/XylR) family.</text>
</comment>
<dbReference type="PANTHER" id="PTHR18964">
    <property type="entry name" value="ROK (REPRESSOR, ORF, KINASE) FAMILY"/>
    <property type="match status" value="1"/>
</dbReference>
<dbReference type="CDD" id="cd23763">
    <property type="entry name" value="ASKHA_ATPase_ROK"/>
    <property type="match status" value="1"/>
</dbReference>
<dbReference type="InterPro" id="IPR000835">
    <property type="entry name" value="HTH_MarR-typ"/>
</dbReference>
<evidence type="ECO:0000313" key="4">
    <source>
        <dbReference type="EMBL" id="TCU13933.1"/>
    </source>
</evidence>
<organism evidence="4 5">
    <name type="scientific">Rhizobium sullae</name>
    <name type="common">Rhizobium hedysari</name>
    <dbReference type="NCBI Taxonomy" id="50338"/>
    <lineage>
        <taxon>Bacteria</taxon>
        <taxon>Pseudomonadati</taxon>
        <taxon>Pseudomonadota</taxon>
        <taxon>Alphaproteobacteria</taxon>
        <taxon>Hyphomicrobiales</taxon>
        <taxon>Rhizobiaceae</taxon>
        <taxon>Rhizobium/Agrobacterium group</taxon>
        <taxon>Rhizobium</taxon>
    </lineage>
</organism>
<dbReference type="PANTHER" id="PTHR18964:SF149">
    <property type="entry name" value="BIFUNCTIONAL UDP-N-ACETYLGLUCOSAMINE 2-EPIMERASE_N-ACETYLMANNOSAMINE KINASE"/>
    <property type="match status" value="1"/>
</dbReference>
<evidence type="ECO:0000313" key="5">
    <source>
        <dbReference type="Proteomes" id="UP000294576"/>
    </source>
</evidence>
<dbReference type="Pfam" id="PF12802">
    <property type="entry name" value="MarR_2"/>
    <property type="match status" value="1"/>
</dbReference>
<dbReference type="InterPro" id="IPR036390">
    <property type="entry name" value="WH_DNA-bd_sf"/>
</dbReference>
<dbReference type="Proteomes" id="UP000294576">
    <property type="component" value="Unassembled WGS sequence"/>
</dbReference>
<feature type="region of interest" description="Disordered" evidence="2">
    <location>
        <begin position="1"/>
        <end position="27"/>
    </location>
</feature>
<gene>
    <name evidence="4" type="ORF">EV132_11010</name>
</gene>
<dbReference type="Pfam" id="PF00480">
    <property type="entry name" value="ROK"/>
    <property type="match status" value="1"/>
</dbReference>
<dbReference type="CDD" id="cd00090">
    <property type="entry name" value="HTH_ARSR"/>
    <property type="match status" value="1"/>
</dbReference>
<evidence type="ECO:0000259" key="3">
    <source>
        <dbReference type="Pfam" id="PF12802"/>
    </source>
</evidence>
<dbReference type="AlphaFoldDB" id="A0A4R3PZ18"/>
<name>A0A4R3PZ18_RHISU</name>
<dbReference type="EMBL" id="SMBH01000010">
    <property type="protein sequence ID" value="TCU13933.1"/>
    <property type="molecule type" value="Genomic_DNA"/>
</dbReference>
<evidence type="ECO:0000256" key="1">
    <source>
        <dbReference type="ARBA" id="ARBA00006479"/>
    </source>
</evidence>
<dbReference type="InterPro" id="IPR043129">
    <property type="entry name" value="ATPase_NBD"/>
</dbReference>
<dbReference type="InterPro" id="IPR000600">
    <property type="entry name" value="ROK"/>
</dbReference>
<dbReference type="Gene3D" id="3.30.420.40">
    <property type="match status" value="2"/>
</dbReference>
<dbReference type="GO" id="GO:0003700">
    <property type="term" value="F:DNA-binding transcription factor activity"/>
    <property type="evidence" value="ECO:0007669"/>
    <property type="project" value="InterPro"/>
</dbReference>
<comment type="caution">
    <text evidence="4">The sequence shown here is derived from an EMBL/GenBank/DDBJ whole genome shotgun (WGS) entry which is preliminary data.</text>
</comment>
<dbReference type="InterPro" id="IPR011991">
    <property type="entry name" value="ArsR-like_HTH"/>
</dbReference>
<dbReference type="Gene3D" id="1.10.10.10">
    <property type="entry name" value="Winged helix-like DNA-binding domain superfamily/Winged helix DNA-binding domain"/>
    <property type="match status" value="1"/>
</dbReference>
<feature type="compositionally biased region" description="Basic and acidic residues" evidence="2">
    <location>
        <begin position="1"/>
        <end position="14"/>
    </location>
</feature>
<protein>
    <submittedName>
        <fullName evidence="4">MarR family transcriptional regulator</fullName>
    </submittedName>
</protein>